<dbReference type="SUPFAM" id="SSF111331">
    <property type="entry name" value="NAD kinase/diacylglycerol kinase-like"/>
    <property type="match status" value="1"/>
</dbReference>
<dbReference type="Pfam" id="PF19279">
    <property type="entry name" value="YegS_C"/>
    <property type="match status" value="1"/>
</dbReference>
<evidence type="ECO:0000256" key="8">
    <source>
        <dbReference type="ARBA" id="ARBA00023264"/>
    </source>
</evidence>
<keyword evidence="5 10" id="KW-0418">Kinase</keyword>
<dbReference type="Gene3D" id="2.60.200.40">
    <property type="match status" value="1"/>
</dbReference>
<keyword evidence="7" id="KW-0443">Lipid metabolism</keyword>
<keyword evidence="7" id="KW-0594">Phospholipid biosynthesis</keyword>
<dbReference type="InterPro" id="IPR016064">
    <property type="entry name" value="NAD/diacylglycerol_kinase_sf"/>
</dbReference>
<comment type="similarity">
    <text evidence="2">Belongs to the diacylglycerol/lipid kinase family.</text>
</comment>
<evidence type="ECO:0000256" key="4">
    <source>
        <dbReference type="ARBA" id="ARBA00022741"/>
    </source>
</evidence>
<keyword evidence="8" id="KW-1208">Phospholipid metabolism</keyword>
<proteinExistence type="inferred from homology"/>
<evidence type="ECO:0000256" key="7">
    <source>
        <dbReference type="ARBA" id="ARBA00023209"/>
    </source>
</evidence>
<reference evidence="11" key="1">
    <citation type="submission" date="2016-10" db="EMBL/GenBank/DDBJ databases">
        <authorList>
            <person name="Varghese N."/>
            <person name="Submissions S."/>
        </authorList>
    </citation>
    <scope>NUCLEOTIDE SEQUENCE [LARGE SCALE GENOMIC DNA]</scope>
    <source>
        <strain evidence="11">DSM 45421</strain>
    </source>
</reference>
<dbReference type="GO" id="GO:0016301">
    <property type="term" value="F:kinase activity"/>
    <property type="evidence" value="ECO:0007669"/>
    <property type="project" value="UniProtKB-KW"/>
</dbReference>
<evidence type="ECO:0000256" key="2">
    <source>
        <dbReference type="ARBA" id="ARBA00005983"/>
    </source>
</evidence>
<name>A0A1G6VD03_9ACTN</name>
<dbReference type="Pfam" id="PF00781">
    <property type="entry name" value="DAGK_cat"/>
    <property type="match status" value="1"/>
</dbReference>
<dbReference type="EMBL" id="FMZF01000008">
    <property type="protein sequence ID" value="SDD50715.1"/>
    <property type="molecule type" value="Genomic_DNA"/>
</dbReference>
<dbReference type="GO" id="GO:0005886">
    <property type="term" value="C:plasma membrane"/>
    <property type="evidence" value="ECO:0007669"/>
    <property type="project" value="TreeGrafter"/>
</dbReference>
<keyword evidence="4" id="KW-0547">Nucleotide-binding</keyword>
<keyword evidence="11" id="KW-1185">Reference proteome</keyword>
<dbReference type="PANTHER" id="PTHR12358">
    <property type="entry name" value="SPHINGOSINE KINASE"/>
    <property type="match status" value="1"/>
</dbReference>
<dbReference type="InterPro" id="IPR045540">
    <property type="entry name" value="YegS/DAGK_C"/>
</dbReference>
<dbReference type="SMART" id="SM00046">
    <property type="entry name" value="DAGKc"/>
    <property type="match status" value="1"/>
</dbReference>
<dbReference type="GO" id="GO:0008654">
    <property type="term" value="P:phospholipid biosynthetic process"/>
    <property type="evidence" value="ECO:0007669"/>
    <property type="project" value="UniProtKB-KW"/>
</dbReference>
<organism evidence="10 11">
    <name type="scientific">Geodermatophilus telluris</name>
    <dbReference type="NCBI Taxonomy" id="1190417"/>
    <lineage>
        <taxon>Bacteria</taxon>
        <taxon>Bacillati</taxon>
        <taxon>Actinomycetota</taxon>
        <taxon>Actinomycetes</taxon>
        <taxon>Geodermatophilales</taxon>
        <taxon>Geodermatophilaceae</taxon>
        <taxon>Geodermatophilus</taxon>
    </lineage>
</organism>
<evidence type="ECO:0000313" key="10">
    <source>
        <dbReference type="EMBL" id="SDD50715.1"/>
    </source>
</evidence>
<dbReference type="InterPro" id="IPR050187">
    <property type="entry name" value="Lipid_Phosphate_FormReg"/>
</dbReference>
<dbReference type="GO" id="GO:0005524">
    <property type="term" value="F:ATP binding"/>
    <property type="evidence" value="ECO:0007669"/>
    <property type="project" value="UniProtKB-KW"/>
</dbReference>
<evidence type="ECO:0000256" key="6">
    <source>
        <dbReference type="ARBA" id="ARBA00022840"/>
    </source>
</evidence>
<dbReference type="InterPro" id="IPR017438">
    <property type="entry name" value="ATP-NAD_kinase_N"/>
</dbReference>
<gene>
    <name evidence="10" type="ORF">SAMN05660690_4431</name>
</gene>
<keyword evidence="7" id="KW-0444">Lipid biosynthesis</keyword>
<keyword evidence="6" id="KW-0067">ATP-binding</keyword>
<dbReference type="PANTHER" id="PTHR12358:SF106">
    <property type="entry name" value="LIPID KINASE YEGS"/>
    <property type="match status" value="1"/>
</dbReference>
<dbReference type="PROSITE" id="PS50146">
    <property type="entry name" value="DAGK"/>
    <property type="match status" value="1"/>
</dbReference>
<evidence type="ECO:0000256" key="3">
    <source>
        <dbReference type="ARBA" id="ARBA00022679"/>
    </source>
</evidence>
<dbReference type="Proteomes" id="UP000199416">
    <property type="component" value="Unassembled WGS sequence"/>
</dbReference>
<comment type="cofactor">
    <cofactor evidence="1">
        <name>Mg(2+)</name>
        <dbReference type="ChEBI" id="CHEBI:18420"/>
    </cofactor>
</comment>
<protein>
    <submittedName>
        <fullName evidence="10">Lipid kinase, YegS/Rv2252/BmrU family</fullName>
    </submittedName>
</protein>
<evidence type="ECO:0000313" key="11">
    <source>
        <dbReference type="Proteomes" id="UP000199416"/>
    </source>
</evidence>
<accession>A0A1G6VD03</accession>
<feature type="domain" description="DAGKc" evidence="9">
    <location>
        <begin position="9"/>
        <end position="137"/>
    </location>
</feature>
<keyword evidence="3" id="KW-0808">Transferase</keyword>
<dbReference type="Gene3D" id="3.40.50.10330">
    <property type="entry name" value="Probable inorganic polyphosphate/atp-NAD kinase, domain 1"/>
    <property type="match status" value="1"/>
</dbReference>
<evidence type="ECO:0000259" key="9">
    <source>
        <dbReference type="PROSITE" id="PS50146"/>
    </source>
</evidence>
<dbReference type="STRING" id="1190417.SAMN05660690_4431"/>
<dbReference type="InterPro" id="IPR001206">
    <property type="entry name" value="Diacylglycerol_kinase_cat_dom"/>
</dbReference>
<sequence>MPILPGCDDPGMALLVVVNRSAGTADDEALDAALAVLREGTDVEVAATADAGELDRVLAGLDGRGPVVAGGDGSLHAAVAALDRAGALGRPLGVLPLGTGNDLAQALGLPLDPAAAARVVLGGTVRPLDLLRDDAGGIVVNAVHAGVGAEAGERAHRLKDLLGAVAYPVGAAVAGVSSPGWRLRVAVDGAAVADPDTPVLMAGVCNGPTVGGGTALAPDARPDDGLADVVVVTATGPAARAAFAAALAAGRHAERDDVLVVRGREVTLSGDAVGLDADGELQDPVTARTWRLEPAAWSVLVPSAPGR</sequence>
<evidence type="ECO:0000256" key="1">
    <source>
        <dbReference type="ARBA" id="ARBA00001946"/>
    </source>
</evidence>
<evidence type="ECO:0000256" key="5">
    <source>
        <dbReference type="ARBA" id="ARBA00022777"/>
    </source>
</evidence>
<dbReference type="AlphaFoldDB" id="A0A1G6VD03"/>